<dbReference type="RefSeq" id="WP_119009646.1">
    <property type="nucleotide sequence ID" value="NZ_BJXK01000002.1"/>
</dbReference>
<dbReference type="PANTHER" id="PTHR44858">
    <property type="entry name" value="TETRATRICOPEPTIDE REPEAT PROTEIN 6"/>
    <property type="match status" value="1"/>
</dbReference>
<dbReference type="AlphaFoldDB" id="A0A511QLZ9"/>
<name>A0A511QLZ9_9VIBR</name>
<keyword evidence="3" id="KW-0732">Signal</keyword>
<dbReference type="InterPro" id="IPR050498">
    <property type="entry name" value="Ycf3"/>
</dbReference>
<evidence type="ECO:0000313" key="5">
    <source>
        <dbReference type="Proteomes" id="UP000321113"/>
    </source>
</evidence>
<evidence type="ECO:0000256" key="3">
    <source>
        <dbReference type="SAM" id="SignalP"/>
    </source>
</evidence>
<feature type="signal peptide" evidence="3">
    <location>
        <begin position="1"/>
        <end position="24"/>
    </location>
</feature>
<dbReference type="PANTHER" id="PTHR44858:SF1">
    <property type="entry name" value="UDP-N-ACETYLGLUCOSAMINE--PEPTIDE N-ACETYLGLUCOSAMINYLTRANSFERASE SPINDLY-RELATED"/>
    <property type="match status" value="1"/>
</dbReference>
<evidence type="ECO:0008006" key="6">
    <source>
        <dbReference type="Google" id="ProtNLM"/>
    </source>
</evidence>
<accession>A0A511QLZ9</accession>
<feature type="chain" id="PRO_5022022740" description="Tetratricopeptide repeat protein" evidence="3">
    <location>
        <begin position="25"/>
        <end position="167"/>
    </location>
</feature>
<sequence>MTKVLVSLLTMLLSSSLVTSQTFAAGSGSYHSSSSGSAERLYNQGVKLMMDKKFSKAEKKFRSAIRKDSKLAEAHNNLAYTLRKQGSENYKTALTHYNKAIYLDSKLPEPYMYRGVLYVQMGDKQRALEDHQTLVEMGSPLATELEYVVKNGREKTPEQFFGVSNKL</sequence>
<evidence type="ECO:0000313" key="4">
    <source>
        <dbReference type="EMBL" id="GEM78350.1"/>
    </source>
</evidence>
<dbReference type="EMBL" id="BJXK01000002">
    <property type="protein sequence ID" value="GEM78350.1"/>
    <property type="molecule type" value="Genomic_DNA"/>
</dbReference>
<evidence type="ECO:0000256" key="1">
    <source>
        <dbReference type="ARBA" id="ARBA00022737"/>
    </source>
</evidence>
<dbReference type="SUPFAM" id="SSF48452">
    <property type="entry name" value="TPR-like"/>
    <property type="match status" value="1"/>
</dbReference>
<dbReference type="InterPro" id="IPR019734">
    <property type="entry name" value="TPR_rpt"/>
</dbReference>
<dbReference type="Pfam" id="PF13414">
    <property type="entry name" value="TPR_11"/>
    <property type="match status" value="1"/>
</dbReference>
<keyword evidence="5" id="KW-1185">Reference proteome</keyword>
<evidence type="ECO:0000256" key="2">
    <source>
        <dbReference type="ARBA" id="ARBA00022803"/>
    </source>
</evidence>
<comment type="caution">
    <text evidence="4">The sequence shown here is derived from an EMBL/GenBank/DDBJ whole genome shotgun (WGS) entry which is preliminary data.</text>
</comment>
<dbReference type="OrthoDB" id="5877279at2"/>
<proteinExistence type="predicted"/>
<dbReference type="Proteomes" id="UP000321113">
    <property type="component" value="Unassembled WGS sequence"/>
</dbReference>
<protein>
    <recommendedName>
        <fullName evidence="6">Tetratricopeptide repeat protein</fullName>
    </recommendedName>
</protein>
<organism evidence="4 5">
    <name type="scientific">Vibrio superstes NBRC 103154</name>
    <dbReference type="NCBI Taxonomy" id="1219062"/>
    <lineage>
        <taxon>Bacteria</taxon>
        <taxon>Pseudomonadati</taxon>
        <taxon>Pseudomonadota</taxon>
        <taxon>Gammaproteobacteria</taxon>
        <taxon>Vibrionales</taxon>
        <taxon>Vibrionaceae</taxon>
        <taxon>Vibrio</taxon>
    </lineage>
</organism>
<keyword evidence="2" id="KW-0802">TPR repeat</keyword>
<dbReference type="Gene3D" id="1.25.40.10">
    <property type="entry name" value="Tetratricopeptide repeat domain"/>
    <property type="match status" value="1"/>
</dbReference>
<reference evidence="4 5" key="1">
    <citation type="submission" date="2019-07" db="EMBL/GenBank/DDBJ databases">
        <title>Whole genome shotgun sequence of Vibrio superstes NBRC 103154.</title>
        <authorList>
            <person name="Hosoyama A."/>
            <person name="Uohara A."/>
            <person name="Ohji S."/>
            <person name="Ichikawa N."/>
        </authorList>
    </citation>
    <scope>NUCLEOTIDE SEQUENCE [LARGE SCALE GENOMIC DNA]</scope>
    <source>
        <strain evidence="4 5">NBRC 103154</strain>
    </source>
</reference>
<gene>
    <name evidence="4" type="ORF">VSU01S_05950</name>
</gene>
<dbReference type="InterPro" id="IPR011990">
    <property type="entry name" value="TPR-like_helical_dom_sf"/>
</dbReference>
<keyword evidence="1" id="KW-0677">Repeat</keyword>
<dbReference type="SMART" id="SM00028">
    <property type="entry name" value="TPR"/>
    <property type="match status" value="3"/>
</dbReference>